<evidence type="ECO:0000313" key="1">
    <source>
        <dbReference type="EMBL" id="KFC82641.1"/>
    </source>
</evidence>
<organism evidence="1 2">
    <name type="scientific">Buttiauxella agrestis ATCC 33320</name>
    <dbReference type="NCBI Taxonomy" id="1006004"/>
    <lineage>
        <taxon>Bacteria</taxon>
        <taxon>Pseudomonadati</taxon>
        <taxon>Pseudomonadota</taxon>
        <taxon>Gammaproteobacteria</taxon>
        <taxon>Enterobacterales</taxon>
        <taxon>Enterobacteriaceae</taxon>
        <taxon>Buttiauxella</taxon>
    </lineage>
</organism>
<dbReference type="Proteomes" id="UP000028653">
    <property type="component" value="Unassembled WGS sequence"/>
</dbReference>
<accession>A0A085GFZ6</accession>
<dbReference type="EMBL" id="JMPI01000022">
    <property type="protein sequence ID" value="KFC82641.1"/>
    <property type="molecule type" value="Genomic_DNA"/>
</dbReference>
<proteinExistence type="predicted"/>
<dbReference type="STRING" id="1006004.GBAG_1003"/>
<gene>
    <name evidence="1" type="ORF">GBAG_1003</name>
</gene>
<name>A0A085GFZ6_9ENTR</name>
<dbReference type="AlphaFoldDB" id="A0A085GFZ6"/>
<keyword evidence="2" id="KW-1185">Reference proteome</keyword>
<sequence length="45" mass="5167">MDNCSGKAQQGENVICIRKMELTDNQNDEKKLIRLDGLKNNFNNL</sequence>
<comment type="caution">
    <text evidence="1">The sequence shown here is derived from an EMBL/GenBank/DDBJ whole genome shotgun (WGS) entry which is preliminary data.</text>
</comment>
<reference evidence="1 2" key="1">
    <citation type="submission" date="2014-05" db="EMBL/GenBank/DDBJ databases">
        <title>ATOL: Assembling a taxonomically balanced genome-scale reconstruction of the evolutionary history of the Enterobacteriaceae.</title>
        <authorList>
            <person name="Plunkett G.III."/>
            <person name="Neeno-Eckwall E.C."/>
            <person name="Glasner J.D."/>
            <person name="Perna N.T."/>
        </authorList>
    </citation>
    <scope>NUCLEOTIDE SEQUENCE [LARGE SCALE GENOMIC DNA]</scope>
    <source>
        <strain evidence="1 2">ATCC 33320</strain>
    </source>
</reference>
<evidence type="ECO:0000313" key="2">
    <source>
        <dbReference type="Proteomes" id="UP000028653"/>
    </source>
</evidence>
<protein>
    <submittedName>
        <fullName evidence="1">Uncharacterized protein</fullName>
    </submittedName>
</protein>